<reference evidence="12 13" key="1">
    <citation type="submission" date="2020-02" db="EMBL/GenBank/DDBJ databases">
        <authorList>
            <person name="Li X.-J."/>
            <person name="Han X.-M."/>
        </authorList>
    </citation>
    <scope>NUCLEOTIDE SEQUENCE [LARGE SCALE GENOMIC DNA]</scope>
    <source>
        <strain evidence="12 13">CCTCC AB 2017055</strain>
    </source>
</reference>
<dbReference type="InterPro" id="IPR011010">
    <property type="entry name" value="DNA_brk_join_enz"/>
</dbReference>
<dbReference type="SUPFAM" id="SSF56349">
    <property type="entry name" value="DNA breaking-rejoining enzymes"/>
    <property type="match status" value="1"/>
</dbReference>
<dbReference type="Gene3D" id="1.10.443.10">
    <property type="entry name" value="Intergrase catalytic core"/>
    <property type="match status" value="1"/>
</dbReference>
<dbReference type="AlphaFoldDB" id="A0A6L9SF10"/>
<dbReference type="InterPro" id="IPR010998">
    <property type="entry name" value="Integrase_recombinase_N"/>
</dbReference>
<proteinExistence type="inferred from homology"/>
<dbReference type="InterPro" id="IPR004107">
    <property type="entry name" value="Integrase_SAM-like_N"/>
</dbReference>
<keyword evidence="13" id="KW-1185">Reference proteome</keyword>
<dbReference type="GO" id="GO:0009037">
    <property type="term" value="F:tyrosine-based site-specific recombinase activity"/>
    <property type="evidence" value="ECO:0007669"/>
    <property type="project" value="UniProtKB-UniRule"/>
</dbReference>
<dbReference type="InterPro" id="IPR013762">
    <property type="entry name" value="Integrase-like_cat_sf"/>
</dbReference>
<keyword evidence="5 9" id="KW-0229">DNA integration</keyword>
<keyword evidence="3 9" id="KW-0132">Cell division</keyword>
<dbReference type="Proteomes" id="UP000475214">
    <property type="component" value="Unassembled WGS sequence"/>
</dbReference>
<protein>
    <recommendedName>
        <fullName evidence="9">Tyrosine recombinase XerC</fullName>
    </recommendedName>
</protein>
<keyword evidence="7 9" id="KW-0233">DNA recombination</keyword>
<comment type="subunit">
    <text evidence="9">Forms a cyclic heterotetrameric complex composed of two molecules of XerC and two molecules of XerD.</text>
</comment>
<evidence type="ECO:0000313" key="13">
    <source>
        <dbReference type="Proteomes" id="UP000475214"/>
    </source>
</evidence>
<evidence type="ECO:0000256" key="4">
    <source>
        <dbReference type="ARBA" id="ARBA00022829"/>
    </source>
</evidence>
<dbReference type="PANTHER" id="PTHR30349">
    <property type="entry name" value="PHAGE INTEGRASE-RELATED"/>
    <property type="match status" value="1"/>
</dbReference>
<evidence type="ECO:0000256" key="2">
    <source>
        <dbReference type="ARBA" id="ARBA00022490"/>
    </source>
</evidence>
<dbReference type="GO" id="GO:0051301">
    <property type="term" value="P:cell division"/>
    <property type="evidence" value="ECO:0007669"/>
    <property type="project" value="UniProtKB-KW"/>
</dbReference>
<comment type="similarity">
    <text evidence="9">Belongs to the 'phage' integrase family. XerC subfamily.</text>
</comment>
<dbReference type="InterPro" id="IPR023009">
    <property type="entry name" value="Tyrosine_recombinase_XerC/XerD"/>
</dbReference>
<dbReference type="GO" id="GO:0006313">
    <property type="term" value="P:DNA transposition"/>
    <property type="evidence" value="ECO:0007669"/>
    <property type="project" value="UniProtKB-UniRule"/>
</dbReference>
<evidence type="ECO:0000256" key="9">
    <source>
        <dbReference type="HAMAP-Rule" id="MF_01808"/>
    </source>
</evidence>
<dbReference type="GO" id="GO:0005737">
    <property type="term" value="C:cytoplasm"/>
    <property type="evidence" value="ECO:0007669"/>
    <property type="project" value="UniProtKB-SubCell"/>
</dbReference>
<dbReference type="Pfam" id="PF02899">
    <property type="entry name" value="Phage_int_SAM_1"/>
    <property type="match status" value="1"/>
</dbReference>
<feature type="active site" description="O-(3'-phospho-DNA)-tyrosine intermediate" evidence="9">
    <location>
        <position position="280"/>
    </location>
</feature>
<keyword evidence="2 9" id="KW-0963">Cytoplasm</keyword>
<feature type="active site" evidence="9">
    <location>
        <position position="150"/>
    </location>
</feature>
<dbReference type="GO" id="GO:0007059">
    <property type="term" value="P:chromosome segregation"/>
    <property type="evidence" value="ECO:0007669"/>
    <property type="project" value="UniProtKB-UniRule"/>
</dbReference>
<evidence type="ECO:0000256" key="5">
    <source>
        <dbReference type="ARBA" id="ARBA00022908"/>
    </source>
</evidence>
<gene>
    <name evidence="9" type="primary">xerC</name>
    <name evidence="12" type="ORF">G1H10_26220</name>
</gene>
<evidence type="ECO:0000259" key="11">
    <source>
        <dbReference type="PROSITE" id="PS51900"/>
    </source>
</evidence>
<organism evidence="12 13">
    <name type="scientific">Phytoactinopolyspora halotolerans</name>
    <dbReference type="NCBI Taxonomy" id="1981512"/>
    <lineage>
        <taxon>Bacteria</taxon>
        <taxon>Bacillati</taxon>
        <taxon>Actinomycetota</taxon>
        <taxon>Actinomycetes</taxon>
        <taxon>Jiangellales</taxon>
        <taxon>Jiangellaceae</taxon>
        <taxon>Phytoactinopolyspora</taxon>
    </lineage>
</organism>
<feature type="active site" evidence="9">
    <location>
        <position position="174"/>
    </location>
</feature>
<evidence type="ECO:0000256" key="7">
    <source>
        <dbReference type="ARBA" id="ARBA00023172"/>
    </source>
</evidence>
<evidence type="ECO:0000256" key="1">
    <source>
        <dbReference type="ARBA" id="ARBA00004496"/>
    </source>
</evidence>
<dbReference type="GO" id="GO:0003677">
    <property type="term" value="F:DNA binding"/>
    <property type="evidence" value="ECO:0007669"/>
    <property type="project" value="UniProtKB-UniRule"/>
</dbReference>
<feature type="domain" description="Tyr recombinase" evidence="10">
    <location>
        <begin position="106"/>
        <end position="293"/>
    </location>
</feature>
<comment type="caution">
    <text evidence="12">The sequence shown here is derived from an EMBL/GenBank/DDBJ whole genome shotgun (WGS) entry which is preliminary data.</text>
</comment>
<dbReference type="InterPro" id="IPR050090">
    <property type="entry name" value="Tyrosine_recombinase_XerCD"/>
</dbReference>
<dbReference type="PROSITE" id="PS51900">
    <property type="entry name" value="CB"/>
    <property type="match status" value="1"/>
</dbReference>
<dbReference type="InterPro" id="IPR002104">
    <property type="entry name" value="Integrase_catalytic"/>
</dbReference>
<comment type="subcellular location">
    <subcellularLocation>
        <location evidence="1 9">Cytoplasm</location>
    </subcellularLocation>
</comment>
<dbReference type="InterPro" id="IPR044068">
    <property type="entry name" value="CB"/>
</dbReference>
<evidence type="ECO:0000256" key="3">
    <source>
        <dbReference type="ARBA" id="ARBA00022618"/>
    </source>
</evidence>
<keyword evidence="8 9" id="KW-0131">Cell cycle</keyword>
<feature type="active site" evidence="9">
    <location>
        <position position="245"/>
    </location>
</feature>
<feature type="domain" description="Core-binding (CB)" evidence="11">
    <location>
        <begin position="1"/>
        <end position="85"/>
    </location>
</feature>
<feature type="active site" evidence="9">
    <location>
        <position position="248"/>
    </location>
</feature>
<dbReference type="EMBL" id="JAAGOA010000024">
    <property type="protein sequence ID" value="NEE03669.1"/>
    <property type="molecule type" value="Genomic_DNA"/>
</dbReference>
<evidence type="ECO:0000313" key="12">
    <source>
        <dbReference type="EMBL" id="NEE03669.1"/>
    </source>
</evidence>
<evidence type="ECO:0000256" key="8">
    <source>
        <dbReference type="ARBA" id="ARBA00023306"/>
    </source>
</evidence>
<evidence type="ECO:0000259" key="10">
    <source>
        <dbReference type="PROSITE" id="PS51898"/>
    </source>
</evidence>
<dbReference type="RefSeq" id="WP_163743581.1">
    <property type="nucleotide sequence ID" value="NZ_JAAGOA010000024.1"/>
</dbReference>
<accession>A0A6L9SF10</accession>
<dbReference type="Pfam" id="PF00589">
    <property type="entry name" value="Phage_integrase"/>
    <property type="match status" value="1"/>
</dbReference>
<name>A0A6L9SF10_9ACTN</name>
<dbReference type="Gene3D" id="1.10.150.130">
    <property type="match status" value="1"/>
</dbReference>
<keyword evidence="6 9" id="KW-0238">DNA-binding</keyword>
<dbReference type="SUPFAM" id="SSF47823">
    <property type="entry name" value="lambda integrase-like, N-terminal domain"/>
    <property type="match status" value="1"/>
</dbReference>
<comment type="function">
    <text evidence="9">Site-specific tyrosine recombinase, which acts by catalyzing the cutting and rejoining of the recombining DNA molecules. The XerC-XerD complex is essential to convert dimers of the bacterial chromosome into monomers to permit their segregation at cell division. It also contributes to the segregational stability of plasmids.</text>
</comment>
<evidence type="ECO:0000256" key="6">
    <source>
        <dbReference type="ARBA" id="ARBA00023125"/>
    </source>
</evidence>
<feature type="active site" evidence="9">
    <location>
        <position position="271"/>
    </location>
</feature>
<dbReference type="CDD" id="cd00798">
    <property type="entry name" value="INT_XerDC_C"/>
    <property type="match status" value="1"/>
</dbReference>
<dbReference type="HAMAP" id="MF_01808">
    <property type="entry name" value="Recomb_XerC_XerD"/>
    <property type="match status" value="1"/>
</dbReference>
<sequence>MAAALEDFSRHLASELGRSEHTVRAYVGDVQTMMVHAARMGRTEPRGVDIAVLRSWLASLHTRGRARATLARRASAVRTFSAWAYRLGMLDTDVGAQLASLKAQRDLPDVLQPEDARTLLDAVADEAADGDPVALRDHAILETLYATGVRVGELVGLDLDHLDSGRRVLRVFGKGRRERSVPYGIPAERALQAWIERGRPELAAPAAGQALFVGVRGGRIGQRAVRTLVHARLRAVPDAPDLGPHGLRHSAATHVLEGGADLRAVQELLGHASLGTTQIYTHVSVDRLRKAYQQAHPRA</sequence>
<dbReference type="PANTHER" id="PTHR30349:SF77">
    <property type="entry name" value="TYROSINE RECOMBINASE XERC"/>
    <property type="match status" value="1"/>
</dbReference>
<dbReference type="PROSITE" id="PS51898">
    <property type="entry name" value="TYR_RECOMBINASE"/>
    <property type="match status" value="1"/>
</dbReference>
<keyword evidence="4 9" id="KW-0159">Chromosome partition</keyword>